<dbReference type="STRING" id="4572.M7YTR6"/>
<feature type="compositionally biased region" description="Pro residues" evidence="1">
    <location>
        <begin position="84"/>
        <end position="93"/>
    </location>
</feature>
<gene>
    <name evidence="2" type="ORF">TRIUR3_06829</name>
</gene>
<dbReference type="PANTHER" id="PTHR47812">
    <property type="entry name" value="SMR (SMALL MUTS RELATED) DOMAIN-CONTAINING PROTEIN"/>
    <property type="match status" value="1"/>
</dbReference>
<feature type="region of interest" description="Disordered" evidence="1">
    <location>
        <begin position="34"/>
        <end position="61"/>
    </location>
</feature>
<feature type="compositionally biased region" description="Polar residues" evidence="1">
    <location>
        <begin position="102"/>
        <end position="113"/>
    </location>
</feature>
<dbReference type="SMART" id="SM00463">
    <property type="entry name" value="SMR"/>
    <property type="match status" value="1"/>
</dbReference>
<dbReference type="EMBL" id="KD186710">
    <property type="protein sequence ID" value="EMS54043.1"/>
    <property type="molecule type" value="Genomic_DNA"/>
</dbReference>
<protein>
    <submittedName>
        <fullName evidence="2">Uncharacterized protein</fullName>
    </submittedName>
</protein>
<dbReference type="PANTHER" id="PTHR47812:SF2">
    <property type="entry name" value="SMR (SMALL MUTS RELATED) DOMAIN-CONTAINING PROTEIN"/>
    <property type="match status" value="1"/>
</dbReference>
<evidence type="ECO:0000313" key="2">
    <source>
        <dbReference type="EMBL" id="EMS54043.1"/>
    </source>
</evidence>
<organism evidence="2">
    <name type="scientific">Triticum urartu</name>
    <name type="common">Red wild einkorn</name>
    <name type="synonym">Crithodium urartu</name>
    <dbReference type="NCBI Taxonomy" id="4572"/>
    <lineage>
        <taxon>Eukaryota</taxon>
        <taxon>Viridiplantae</taxon>
        <taxon>Streptophyta</taxon>
        <taxon>Embryophyta</taxon>
        <taxon>Tracheophyta</taxon>
        <taxon>Spermatophyta</taxon>
        <taxon>Magnoliopsida</taxon>
        <taxon>Liliopsida</taxon>
        <taxon>Poales</taxon>
        <taxon>Poaceae</taxon>
        <taxon>BOP clade</taxon>
        <taxon>Pooideae</taxon>
        <taxon>Triticodae</taxon>
        <taxon>Triticeae</taxon>
        <taxon>Triticinae</taxon>
        <taxon>Triticum</taxon>
    </lineage>
</organism>
<dbReference type="InterPro" id="IPR036063">
    <property type="entry name" value="Smr_dom_sf"/>
</dbReference>
<dbReference type="Pfam" id="PF08590">
    <property type="entry name" value="DUF1771"/>
    <property type="match status" value="1"/>
</dbReference>
<dbReference type="OMA" id="PAGIEIW"/>
<reference evidence="2" key="1">
    <citation type="journal article" date="2013" name="Nature">
        <title>Draft genome of the wheat A-genome progenitor Triticum urartu.</title>
        <authorList>
            <person name="Ling H.Q."/>
            <person name="Zhao S."/>
            <person name="Liu D."/>
            <person name="Wang J."/>
            <person name="Sun H."/>
            <person name="Zhang C."/>
            <person name="Fan H."/>
            <person name="Li D."/>
            <person name="Dong L."/>
            <person name="Tao Y."/>
            <person name="Gao C."/>
            <person name="Wu H."/>
            <person name="Li Y."/>
            <person name="Cui Y."/>
            <person name="Guo X."/>
            <person name="Zheng S."/>
            <person name="Wang B."/>
            <person name="Yu K."/>
            <person name="Liang Q."/>
            <person name="Yang W."/>
            <person name="Lou X."/>
            <person name="Chen J."/>
            <person name="Feng M."/>
            <person name="Jian J."/>
            <person name="Zhang X."/>
            <person name="Luo G."/>
            <person name="Jiang Y."/>
            <person name="Liu J."/>
            <person name="Wang Z."/>
            <person name="Sha Y."/>
            <person name="Zhang B."/>
            <person name="Wu H."/>
            <person name="Tang D."/>
            <person name="Shen Q."/>
            <person name="Xue P."/>
            <person name="Zou S."/>
            <person name="Wang X."/>
            <person name="Liu X."/>
            <person name="Wang F."/>
            <person name="Yang Y."/>
            <person name="An X."/>
            <person name="Dong Z."/>
            <person name="Zhang K."/>
            <person name="Zhang X."/>
            <person name="Luo M.C."/>
            <person name="Dvorak J."/>
            <person name="Tong Y."/>
            <person name="Wang J."/>
            <person name="Yang H."/>
            <person name="Li Z."/>
            <person name="Wang D."/>
            <person name="Zhang A."/>
            <person name="Wang J."/>
        </authorList>
    </citation>
    <scope>NUCLEOTIDE SEQUENCE</scope>
</reference>
<dbReference type="SMART" id="SM01162">
    <property type="entry name" value="DUF1771"/>
    <property type="match status" value="1"/>
</dbReference>
<name>M7YTR6_TRIUA</name>
<dbReference type="SUPFAM" id="SSF160443">
    <property type="entry name" value="SMR domain-like"/>
    <property type="match status" value="1"/>
</dbReference>
<proteinExistence type="predicted"/>
<feature type="region of interest" description="Disordered" evidence="1">
    <location>
        <begin position="78"/>
        <end position="150"/>
    </location>
</feature>
<feature type="compositionally biased region" description="Low complexity" evidence="1">
    <location>
        <begin position="135"/>
        <end position="147"/>
    </location>
</feature>
<sequence length="473" mass="51615">MARAFYLHRPNRKEDTSRHLPYIITTFTTSLSPFATSRTEEEERKRKIPPSSLSGILRPPPPQFMDFGRNAAARTCEAKSSVSPVPPVCPSHRPPPRRGSVSCGSTPPNNTLLQRLRGTADAGDDVDVNSFPALSGSRGSSSASSSAIGNNNMPKAKPFASVIRPPVEFAVVGNENGNRHLTDHMVRTNSGVNSASGNKIKLLKDAHSWADSNLIEDILAGVDNDVGQASVLLKSMVAPDFMPRGDRTTGQPPFEMNKAHGSVSGNTIAENKHSNESQLLPPQMNLISIPQEPELEEFDDDYLNHRKDALKMMRAATKHSQAASNAFFRGDHAAAKELSLRAQEERLAAAKNSNNNIWKIDMHGLHASEAVTALERHLHMLEFQPPGNNPTSTDELDKSEPTIAVPNEVAAEKVVVFLRPRQSVLEVITGIGRHSKGQASLPAAVRGFLIENGYRFEELRPGVFSVCPKFRRG</sequence>
<dbReference type="PROSITE" id="PS50828">
    <property type="entry name" value="SMR"/>
    <property type="match status" value="1"/>
</dbReference>
<dbReference type="AlphaFoldDB" id="M7YTR6"/>
<dbReference type="eggNOG" id="KOG2401">
    <property type="taxonomic scope" value="Eukaryota"/>
</dbReference>
<evidence type="ECO:0000256" key="1">
    <source>
        <dbReference type="SAM" id="MobiDB-lite"/>
    </source>
</evidence>
<accession>M7YTR6</accession>
<dbReference type="InterPro" id="IPR002625">
    <property type="entry name" value="Smr_dom"/>
</dbReference>
<dbReference type="Gene3D" id="3.30.1370.110">
    <property type="match status" value="1"/>
</dbReference>
<dbReference type="InterPro" id="IPR013899">
    <property type="entry name" value="DUF1771"/>
</dbReference>